<dbReference type="VEuPathDB" id="FungiDB:HZS61_007436"/>
<dbReference type="Proteomes" id="UP000285084">
    <property type="component" value="Unassembled WGS sequence"/>
</dbReference>
<dbReference type="PANTHER" id="PTHR35332:SF2">
    <property type="entry name" value="REGULATION OF ENOLASE PROTEIN 1"/>
    <property type="match status" value="1"/>
</dbReference>
<comment type="caution">
    <text evidence="2">The sequence shown here is derived from an EMBL/GenBank/DDBJ whole genome shotgun (WGS) entry which is preliminary data.</text>
</comment>
<name>A0A420PC53_FUSOX</name>
<dbReference type="Pfam" id="PF07081">
    <property type="entry name" value="DUF1349"/>
    <property type="match status" value="1"/>
</dbReference>
<dbReference type="Proteomes" id="UP000285860">
    <property type="component" value="Unassembled WGS sequence"/>
</dbReference>
<reference evidence="3 4" key="1">
    <citation type="journal article" date="2018" name="Sci. Rep.">
        <title>Characterisation of pathogen-specific regions and novel effector candidates in Fusarium oxysporum f. sp. cepae.</title>
        <authorList>
            <person name="Armitage A.D."/>
            <person name="Taylor A."/>
            <person name="Sobczyk M.K."/>
            <person name="Baxter L."/>
            <person name="Greenfield B.P."/>
            <person name="Bates H.J."/>
            <person name="Wilson F."/>
            <person name="Jackson A.C."/>
            <person name="Ott S."/>
            <person name="Harrison R.J."/>
            <person name="Clarkson J.P."/>
        </authorList>
    </citation>
    <scope>NUCLEOTIDE SEQUENCE [LARGE SCALE GENOMIC DNA]</scope>
    <source>
        <strain evidence="1 3">Fo_A13</strain>
        <strain evidence="2 4">Fo_A28</strain>
    </source>
</reference>
<organism evidence="2 4">
    <name type="scientific">Fusarium oxysporum</name>
    <name type="common">Fusarium vascular wilt</name>
    <dbReference type="NCBI Taxonomy" id="5507"/>
    <lineage>
        <taxon>Eukaryota</taxon>
        <taxon>Fungi</taxon>
        <taxon>Dikarya</taxon>
        <taxon>Ascomycota</taxon>
        <taxon>Pezizomycotina</taxon>
        <taxon>Sordariomycetes</taxon>
        <taxon>Hypocreomycetidae</taxon>
        <taxon>Hypocreales</taxon>
        <taxon>Nectriaceae</taxon>
        <taxon>Fusarium</taxon>
        <taxon>Fusarium oxysporum species complex</taxon>
    </lineage>
</organism>
<dbReference type="Gene3D" id="2.60.120.200">
    <property type="match status" value="1"/>
</dbReference>
<evidence type="ECO:0000313" key="4">
    <source>
        <dbReference type="Proteomes" id="UP000285860"/>
    </source>
</evidence>
<proteinExistence type="predicted"/>
<dbReference type="InterPro" id="IPR009784">
    <property type="entry name" value="DUF1349"/>
</dbReference>
<sequence>MSDLKKLVGINGAVVTKPMKLSAKSHTDIAREAGDPKLPPHQFSSPLFKYVLPTSSFRSARTTICARDGLPLEWDQVGFAFVWPTAELQNPDADHPGDEKTAPLYVKTGIETFQGETWASTVANKREVDWSLYPLAEGQDTQSVTIEVAKYGKRLVSMLVRKAEDGEEVKLVTRAVPWCFEEDETRDTLWVGLYASRPDWESTAKGNLEVEVEELEVTDENGTTKLI</sequence>
<dbReference type="EMBL" id="MRCX01000375">
    <property type="protein sequence ID" value="RKK65717.1"/>
    <property type="molecule type" value="Genomic_DNA"/>
</dbReference>
<gene>
    <name evidence="2" type="ORF">BFJ68_g16532</name>
    <name evidence="1" type="ORF">BFJ69_g16046</name>
</gene>
<dbReference type="PANTHER" id="PTHR35332">
    <property type="entry name" value="REGULATION OF ENOLASE PROTEIN 1"/>
    <property type="match status" value="1"/>
</dbReference>
<accession>A0A420PC53</accession>
<dbReference type="AlphaFoldDB" id="A0A420PC53"/>
<dbReference type="EMBL" id="MRCY01000292">
    <property type="protein sequence ID" value="RKK90102.1"/>
    <property type="molecule type" value="Genomic_DNA"/>
</dbReference>
<evidence type="ECO:0000313" key="1">
    <source>
        <dbReference type="EMBL" id="RKK65717.1"/>
    </source>
</evidence>
<protein>
    <submittedName>
        <fullName evidence="2">Uncharacterized protein</fullName>
    </submittedName>
</protein>
<evidence type="ECO:0000313" key="3">
    <source>
        <dbReference type="Proteomes" id="UP000285084"/>
    </source>
</evidence>
<evidence type="ECO:0000313" key="2">
    <source>
        <dbReference type="EMBL" id="RKK90102.1"/>
    </source>
</evidence>
<dbReference type="VEuPathDB" id="FungiDB:FOMG_13271"/>